<protein>
    <submittedName>
        <fullName evidence="2">Uncharacterized protein</fullName>
    </submittedName>
</protein>
<evidence type="ECO:0000313" key="3">
    <source>
        <dbReference type="Proteomes" id="UP000255697"/>
    </source>
</evidence>
<evidence type="ECO:0000256" key="1">
    <source>
        <dbReference type="SAM" id="MobiDB-lite"/>
    </source>
</evidence>
<organism evidence="2 3">
    <name type="scientific">Acinetobacter phage vB_ApiM_fHyAci03</name>
    <dbReference type="NCBI Taxonomy" id="2269366"/>
    <lineage>
        <taxon>Viruses</taxon>
        <taxon>Duplodnaviria</taxon>
        <taxon>Heunggongvirae</taxon>
        <taxon>Uroviricota</taxon>
        <taxon>Caudoviricetes</taxon>
        <taxon>Pantevenvirales</taxon>
        <taxon>Straboviridae</taxon>
        <taxon>Twarogvirinae</taxon>
        <taxon>Lazarusvirus</taxon>
        <taxon>Lazarusvirus fhyacithree</taxon>
    </lineage>
</organism>
<evidence type="ECO:0000313" key="2">
    <source>
        <dbReference type="EMBL" id="AXF40774.1"/>
    </source>
</evidence>
<accession>A0A345AV41</accession>
<proteinExistence type="predicted"/>
<dbReference type="Proteomes" id="UP000255697">
    <property type="component" value="Segment"/>
</dbReference>
<dbReference type="EMBL" id="MH460829">
    <property type="protein sequence ID" value="AXF40774.1"/>
    <property type="molecule type" value="Genomic_DNA"/>
</dbReference>
<feature type="region of interest" description="Disordered" evidence="1">
    <location>
        <begin position="1"/>
        <end position="23"/>
    </location>
</feature>
<keyword evidence="3" id="KW-1185">Reference proteome</keyword>
<gene>
    <name evidence="2" type="ORF">Ac3_213</name>
</gene>
<sequence length="106" mass="12241">MKTYQQIKEDSQDAGYNTTLETPRKLGPKDYVFVEMNQTRQPGETVIISDGSELEGSFILRNDPELFQYAHKENANEVHFESVELYRKLWVSIHIPEQSATYIGSL</sequence>
<reference evidence="3" key="1">
    <citation type="submission" date="2018-06" db="EMBL/GenBank/DDBJ databases">
        <title>Whole genome analysis of phage vB_ApiM_fHyAci03 infecting Acinetobacter pittii.</title>
        <authorList>
            <person name="Kiljunen S."/>
            <person name="Wicklund A."/>
            <person name="Skurnik M."/>
        </authorList>
    </citation>
    <scope>NUCLEOTIDE SEQUENCE [LARGE SCALE GENOMIC DNA]</scope>
</reference>
<name>A0A345AV41_9CAUD</name>